<evidence type="ECO:0000259" key="3">
    <source>
        <dbReference type="Pfam" id="PF01370"/>
    </source>
</evidence>
<dbReference type="EC" id="1.1.1.219" evidence="4"/>
<sequence length="288" mass="31267">MVTCDLLNDEGWQEAMAGGSALMHLAAYVPAKEPKDPTAVIRPSLEGTKRVFGFARSARIKRIIMTSSIAAIGYGHDIKSRSVNFSVDDWTNVDGLKGALAYAKAKVLAEKKAWEIAKENHLDLTCICPSIVFGPAPDTDISASLKIVLRLMNRQVPAIPPGGISIVDVRDVAKIHVASLDDDDTIDQRIIASAQYIKFTEIVDVLRNEFSDIKFPNNVAPVWFLKFVGLFSQTIKQVVAGLDVVRNYDGAAGADLLGGKYRDGREATLSAAHSLIKSGMIKGIKPKF</sequence>
<dbReference type="Pfam" id="PF01370">
    <property type="entry name" value="Epimerase"/>
    <property type="match status" value="1"/>
</dbReference>
<accession>A0A3B0U261</accession>
<dbReference type="PANTHER" id="PTHR10366">
    <property type="entry name" value="NAD DEPENDENT EPIMERASE/DEHYDRATASE"/>
    <property type="match status" value="1"/>
</dbReference>
<evidence type="ECO:0000256" key="1">
    <source>
        <dbReference type="ARBA" id="ARBA00023002"/>
    </source>
</evidence>
<dbReference type="InterPro" id="IPR036291">
    <property type="entry name" value="NAD(P)-bd_dom_sf"/>
</dbReference>
<dbReference type="Gene3D" id="3.40.50.720">
    <property type="entry name" value="NAD(P)-binding Rossmann-like Domain"/>
    <property type="match status" value="1"/>
</dbReference>
<dbReference type="SUPFAM" id="SSF51735">
    <property type="entry name" value="NAD(P)-binding Rossmann-fold domains"/>
    <property type="match status" value="1"/>
</dbReference>
<protein>
    <submittedName>
        <fullName evidence="4">Dihydroflavonol-4-reductase</fullName>
        <ecNumber evidence="4">1.1.1.219</ecNumber>
    </submittedName>
</protein>
<dbReference type="InterPro" id="IPR001509">
    <property type="entry name" value="Epimerase_deHydtase"/>
</dbReference>
<dbReference type="InterPro" id="IPR050425">
    <property type="entry name" value="NAD(P)_dehydrat-like"/>
</dbReference>
<keyword evidence="1 4" id="KW-0560">Oxidoreductase</keyword>
<evidence type="ECO:0000256" key="2">
    <source>
        <dbReference type="ARBA" id="ARBA00023445"/>
    </source>
</evidence>
<organism evidence="4">
    <name type="scientific">hydrothermal vent metagenome</name>
    <dbReference type="NCBI Taxonomy" id="652676"/>
    <lineage>
        <taxon>unclassified sequences</taxon>
        <taxon>metagenomes</taxon>
        <taxon>ecological metagenomes</taxon>
    </lineage>
</organism>
<evidence type="ECO:0000313" key="4">
    <source>
        <dbReference type="EMBL" id="VAW23070.1"/>
    </source>
</evidence>
<comment type="similarity">
    <text evidence="2">Belongs to the NAD(P)-dependent epimerase/dehydratase family. Dihydroflavonol-4-reductase subfamily.</text>
</comment>
<feature type="domain" description="NAD-dependent epimerase/dehydratase" evidence="3">
    <location>
        <begin position="2"/>
        <end position="187"/>
    </location>
</feature>
<proteinExistence type="inferred from homology"/>
<dbReference type="PANTHER" id="PTHR10366:SF564">
    <property type="entry name" value="STEROL-4-ALPHA-CARBOXYLATE 3-DEHYDROGENASE, DECARBOXYLATING"/>
    <property type="match status" value="1"/>
</dbReference>
<name>A0A3B0U261_9ZZZZ</name>
<reference evidence="4" key="1">
    <citation type="submission" date="2018-06" db="EMBL/GenBank/DDBJ databases">
        <authorList>
            <person name="Zhirakovskaya E."/>
        </authorList>
    </citation>
    <scope>NUCLEOTIDE SEQUENCE</scope>
</reference>
<dbReference type="EMBL" id="UOEQ01000444">
    <property type="protein sequence ID" value="VAW23070.1"/>
    <property type="molecule type" value="Genomic_DNA"/>
</dbReference>
<dbReference type="AlphaFoldDB" id="A0A3B0U261"/>
<dbReference type="GO" id="GO:0045552">
    <property type="term" value="F:dihydroflavanol 4-reductase activity"/>
    <property type="evidence" value="ECO:0007669"/>
    <property type="project" value="UniProtKB-EC"/>
</dbReference>
<gene>
    <name evidence="4" type="ORF">MNBD_ALPHA11-1312</name>
</gene>